<accession>A0A8T0UKJ7</accession>
<feature type="region of interest" description="Disordered" evidence="1">
    <location>
        <begin position="1"/>
        <end position="28"/>
    </location>
</feature>
<sequence>MEQEPARTSPAMKRARPSPPQAHHAADAEDRLSALDDATLHAILARVPLRDAAATTALSRRWPRVFATLPRLLLRAATFNRRDFPDEGNEDYCEDTMPWMGALRRVLDARAAPVAAFEIDFKYMGLYDDWFFGYTECYDLPSPVYSCKTLTSLYLFNWRLRVPGRITGLRALRSLRLHGVTATDDDLRRFISRCSAMEHLEIFNIHKARNIVIRAPCLETLLIYSYRPLCVSVKKAPRLDKVRLKQYSNN</sequence>
<evidence type="ECO:0000313" key="4">
    <source>
        <dbReference type="Proteomes" id="UP000823388"/>
    </source>
</evidence>
<dbReference type="EMBL" id="CM029041">
    <property type="protein sequence ID" value="KAG2623050.1"/>
    <property type="molecule type" value="Genomic_DNA"/>
</dbReference>
<organism evidence="3 4">
    <name type="scientific">Panicum virgatum</name>
    <name type="common">Blackwell switchgrass</name>
    <dbReference type="NCBI Taxonomy" id="38727"/>
    <lineage>
        <taxon>Eukaryota</taxon>
        <taxon>Viridiplantae</taxon>
        <taxon>Streptophyta</taxon>
        <taxon>Embryophyta</taxon>
        <taxon>Tracheophyta</taxon>
        <taxon>Spermatophyta</taxon>
        <taxon>Magnoliopsida</taxon>
        <taxon>Liliopsida</taxon>
        <taxon>Poales</taxon>
        <taxon>Poaceae</taxon>
        <taxon>PACMAD clade</taxon>
        <taxon>Panicoideae</taxon>
        <taxon>Panicodae</taxon>
        <taxon>Paniceae</taxon>
        <taxon>Panicinae</taxon>
        <taxon>Panicum</taxon>
        <taxon>Panicum sect. Hiantes</taxon>
    </lineage>
</organism>
<dbReference type="InterPro" id="IPR032675">
    <property type="entry name" value="LRR_dom_sf"/>
</dbReference>
<dbReference type="AlphaFoldDB" id="A0A8T0UKJ7"/>
<dbReference type="InterPro" id="IPR036047">
    <property type="entry name" value="F-box-like_dom_sf"/>
</dbReference>
<dbReference type="InterPro" id="IPR055411">
    <property type="entry name" value="LRR_FXL15/At3g58940/PEG3-like"/>
</dbReference>
<evidence type="ECO:0000256" key="1">
    <source>
        <dbReference type="SAM" id="MobiDB-lite"/>
    </source>
</evidence>
<protein>
    <recommendedName>
        <fullName evidence="2">F-box/LRR-repeat protein 15/At3g58940/PEG3-like LRR domain-containing protein</fullName>
    </recommendedName>
</protein>
<gene>
    <name evidence="3" type="ORF">PVAP13_3KG032081</name>
</gene>
<dbReference type="SUPFAM" id="SSF81383">
    <property type="entry name" value="F-box domain"/>
    <property type="match status" value="1"/>
</dbReference>
<dbReference type="Gene3D" id="3.80.10.10">
    <property type="entry name" value="Ribonuclease Inhibitor"/>
    <property type="match status" value="1"/>
</dbReference>
<reference evidence="3" key="1">
    <citation type="submission" date="2020-05" db="EMBL/GenBank/DDBJ databases">
        <title>WGS assembly of Panicum virgatum.</title>
        <authorList>
            <person name="Lovell J.T."/>
            <person name="Jenkins J."/>
            <person name="Shu S."/>
            <person name="Juenger T.E."/>
            <person name="Schmutz J."/>
        </authorList>
    </citation>
    <scope>NUCLEOTIDE SEQUENCE</scope>
    <source>
        <strain evidence="3">AP13</strain>
    </source>
</reference>
<dbReference type="Pfam" id="PF24758">
    <property type="entry name" value="LRR_At5g56370"/>
    <property type="match status" value="1"/>
</dbReference>
<name>A0A8T0UKJ7_PANVG</name>
<dbReference type="PANTHER" id="PTHR31639:SF88">
    <property type="entry name" value="FBD DOMAIN-CONTAINING PROTEIN"/>
    <property type="match status" value="1"/>
</dbReference>
<keyword evidence="4" id="KW-1185">Reference proteome</keyword>
<comment type="caution">
    <text evidence="3">The sequence shown here is derived from an EMBL/GenBank/DDBJ whole genome shotgun (WGS) entry which is preliminary data.</text>
</comment>
<feature type="domain" description="F-box/LRR-repeat protein 15/At3g58940/PEG3-like LRR" evidence="2">
    <location>
        <begin position="137"/>
        <end position="244"/>
    </location>
</feature>
<dbReference type="SUPFAM" id="SSF52047">
    <property type="entry name" value="RNI-like"/>
    <property type="match status" value="1"/>
</dbReference>
<dbReference type="PANTHER" id="PTHR31639">
    <property type="entry name" value="F-BOX PROTEIN-LIKE"/>
    <property type="match status" value="1"/>
</dbReference>
<dbReference type="Proteomes" id="UP000823388">
    <property type="component" value="Chromosome 3K"/>
</dbReference>
<evidence type="ECO:0000259" key="2">
    <source>
        <dbReference type="Pfam" id="PF24758"/>
    </source>
</evidence>
<proteinExistence type="predicted"/>
<evidence type="ECO:0000313" key="3">
    <source>
        <dbReference type="EMBL" id="KAG2623050.1"/>
    </source>
</evidence>